<protein>
    <recommendedName>
        <fullName evidence="3">Antibiotic biosynthesis protein</fullName>
    </recommendedName>
</protein>
<dbReference type="NCBIfam" id="NF038070">
    <property type="entry name" value="LmbU_fam_TF"/>
    <property type="match status" value="1"/>
</dbReference>
<accession>A0A6G4U479</accession>
<sequence>MIGVSGRTVLNGQPATRRTALSLPEDLPLAEWRHLGRQILVIVDSSAWWLGDWLVYGQLNYPDRYRRALAETSLDYQTLRNYAWVVRKFPAHRRRKDLSFQHHAEVAGMPEEEQDAWLDRAEQGNWTRNELRKRVRAQRQAPAALAEKAVLVQVNIMQTRRVQWQKAAEAAGLDLQEWIVQMLDEAAIGM</sequence>
<reference evidence="1 2" key="1">
    <citation type="submission" date="2020-02" db="EMBL/GenBank/DDBJ databases">
        <title>Whole-genome analyses of novel actinobacteria.</title>
        <authorList>
            <person name="Sahin N."/>
        </authorList>
    </citation>
    <scope>NUCLEOTIDE SEQUENCE [LARGE SCALE GENOMIC DNA]</scope>
    <source>
        <strain evidence="1 2">A7024</strain>
    </source>
</reference>
<evidence type="ECO:0008006" key="3">
    <source>
        <dbReference type="Google" id="ProtNLM"/>
    </source>
</evidence>
<dbReference type="Proteomes" id="UP000481583">
    <property type="component" value="Unassembled WGS sequence"/>
</dbReference>
<evidence type="ECO:0000313" key="2">
    <source>
        <dbReference type="Proteomes" id="UP000481583"/>
    </source>
</evidence>
<comment type="caution">
    <text evidence="1">The sequence shown here is derived from an EMBL/GenBank/DDBJ whole genome shotgun (WGS) entry which is preliminary data.</text>
</comment>
<dbReference type="RefSeq" id="WP_165239306.1">
    <property type="nucleotide sequence ID" value="NZ_JAAKZV010000086.1"/>
</dbReference>
<dbReference type="AlphaFoldDB" id="A0A6G4U479"/>
<evidence type="ECO:0000313" key="1">
    <source>
        <dbReference type="EMBL" id="NGN66178.1"/>
    </source>
</evidence>
<dbReference type="InterPro" id="IPR049735">
    <property type="entry name" value="NovE/LmbU-like"/>
</dbReference>
<dbReference type="EMBL" id="JAAKZV010000086">
    <property type="protein sequence ID" value="NGN66178.1"/>
    <property type="molecule type" value="Genomic_DNA"/>
</dbReference>
<keyword evidence="2" id="KW-1185">Reference proteome</keyword>
<gene>
    <name evidence="1" type="ORF">G5C51_20050</name>
</gene>
<proteinExistence type="predicted"/>
<name>A0A6G4U479_9ACTN</name>
<organism evidence="1 2">
    <name type="scientific">Streptomyces coryli</name>
    <dbReference type="NCBI Taxonomy" id="1128680"/>
    <lineage>
        <taxon>Bacteria</taxon>
        <taxon>Bacillati</taxon>
        <taxon>Actinomycetota</taxon>
        <taxon>Actinomycetes</taxon>
        <taxon>Kitasatosporales</taxon>
        <taxon>Streptomycetaceae</taxon>
        <taxon>Streptomyces</taxon>
    </lineage>
</organism>